<evidence type="ECO:0000313" key="1">
    <source>
        <dbReference type="EMBL" id="MBY28972.1"/>
    </source>
</evidence>
<organism evidence="1">
    <name type="scientific">Schizaphis graminum</name>
    <name type="common">Green bug aphid</name>
    <dbReference type="NCBI Taxonomy" id="13262"/>
    <lineage>
        <taxon>Eukaryota</taxon>
        <taxon>Metazoa</taxon>
        <taxon>Ecdysozoa</taxon>
        <taxon>Arthropoda</taxon>
        <taxon>Hexapoda</taxon>
        <taxon>Insecta</taxon>
        <taxon>Pterygota</taxon>
        <taxon>Neoptera</taxon>
        <taxon>Paraneoptera</taxon>
        <taxon>Hemiptera</taxon>
        <taxon>Sternorrhyncha</taxon>
        <taxon>Aphidomorpha</taxon>
        <taxon>Aphidoidea</taxon>
        <taxon>Aphididae</taxon>
        <taxon>Aphidini</taxon>
        <taxon>Schizaphis</taxon>
    </lineage>
</organism>
<protein>
    <submittedName>
        <fullName evidence="1">Uncharacterized protein</fullName>
    </submittedName>
</protein>
<proteinExistence type="predicted"/>
<reference evidence="1" key="1">
    <citation type="submission" date="2018-04" db="EMBL/GenBank/DDBJ databases">
        <title>Transcriptome of Schizaphis graminum biotype I.</title>
        <authorList>
            <person name="Scully E.D."/>
            <person name="Geib S.M."/>
            <person name="Palmer N.A."/>
            <person name="Koch K."/>
            <person name="Bradshaw J."/>
            <person name="Heng-Moss T."/>
            <person name="Sarath G."/>
        </authorList>
    </citation>
    <scope>NUCLEOTIDE SEQUENCE</scope>
</reference>
<dbReference type="AlphaFoldDB" id="A0A2S2PHP2"/>
<name>A0A2S2PHP2_SCHGA</name>
<dbReference type="EMBL" id="GGMR01016353">
    <property type="protein sequence ID" value="MBY28972.1"/>
    <property type="molecule type" value="Transcribed_RNA"/>
</dbReference>
<gene>
    <name evidence="1" type="ORF">g.30340</name>
</gene>
<sequence>MYICMDLVQYRRVTASVDIVTAFKDMLTIGCVFPQSMSHEICFFALYNMLLRRLRHRHRIFVRSQNTICDFDRLLYRSPYYFYASSIGVRRFVSFRRPCGDRQTVVHRGVFILTCVLVCHRFVASGQLTRR</sequence>
<accession>A0A2S2PHP2</accession>